<comment type="caution">
    <text evidence="1">The sequence shown here is derived from an EMBL/GenBank/DDBJ whole genome shotgun (WGS) entry which is preliminary data.</text>
</comment>
<keyword evidence="2" id="KW-1185">Reference proteome</keyword>
<evidence type="ECO:0008006" key="3">
    <source>
        <dbReference type="Google" id="ProtNLM"/>
    </source>
</evidence>
<accession>A0A562E495</accession>
<protein>
    <recommendedName>
        <fullName evidence="3">Sel1 repeat family protein</fullName>
    </recommendedName>
</protein>
<dbReference type="SUPFAM" id="SSF81901">
    <property type="entry name" value="HCP-like"/>
    <property type="match status" value="1"/>
</dbReference>
<name>A0A562E495_9GAMM</name>
<proteinExistence type="predicted"/>
<sequence length="94" mass="10172">MNLVARYLEEGRVVPADPQAALDWYRRAAEAGDFRGQANLASILLHQGEVAAAVALLRQALAHGSPAFLERIRPELATSPHPEIRTLVAAHAPE</sequence>
<reference evidence="1 2" key="1">
    <citation type="submission" date="2019-07" db="EMBL/GenBank/DDBJ databases">
        <title>Genome sequencing of lignin-degrading bacterial isolates.</title>
        <authorList>
            <person name="Gladden J."/>
        </authorList>
    </citation>
    <scope>NUCLEOTIDE SEQUENCE [LARGE SCALE GENOMIC DNA]</scope>
    <source>
        <strain evidence="1 2">J19</strain>
    </source>
</reference>
<dbReference type="EMBL" id="VLJS01000007">
    <property type="protein sequence ID" value="TWH16912.1"/>
    <property type="molecule type" value="Genomic_DNA"/>
</dbReference>
<gene>
    <name evidence="1" type="ORF">L613_010400000020</name>
</gene>
<dbReference type="AlphaFoldDB" id="A0A562E495"/>
<dbReference type="Pfam" id="PF08238">
    <property type="entry name" value="Sel1"/>
    <property type="match status" value="1"/>
</dbReference>
<dbReference type="Proteomes" id="UP000321583">
    <property type="component" value="Unassembled WGS sequence"/>
</dbReference>
<dbReference type="Gene3D" id="1.25.40.10">
    <property type="entry name" value="Tetratricopeptide repeat domain"/>
    <property type="match status" value="1"/>
</dbReference>
<organism evidence="1 2">
    <name type="scientific">Pseudoxanthomonas taiwanensis J19</name>
    <dbReference type="NCBI Taxonomy" id="935569"/>
    <lineage>
        <taxon>Bacteria</taxon>
        <taxon>Pseudomonadati</taxon>
        <taxon>Pseudomonadota</taxon>
        <taxon>Gammaproteobacteria</taxon>
        <taxon>Lysobacterales</taxon>
        <taxon>Lysobacteraceae</taxon>
        <taxon>Pseudoxanthomonas</taxon>
    </lineage>
</organism>
<dbReference type="SMART" id="SM00671">
    <property type="entry name" value="SEL1"/>
    <property type="match status" value="2"/>
</dbReference>
<dbReference type="InterPro" id="IPR011990">
    <property type="entry name" value="TPR-like_helical_dom_sf"/>
</dbReference>
<dbReference type="InterPro" id="IPR006597">
    <property type="entry name" value="Sel1-like"/>
</dbReference>
<evidence type="ECO:0000313" key="2">
    <source>
        <dbReference type="Proteomes" id="UP000321583"/>
    </source>
</evidence>
<evidence type="ECO:0000313" key="1">
    <source>
        <dbReference type="EMBL" id="TWH16912.1"/>
    </source>
</evidence>